<evidence type="ECO:0000313" key="1">
    <source>
        <dbReference type="EMBL" id="KAJ5225095.1"/>
    </source>
</evidence>
<reference evidence="1" key="2">
    <citation type="journal article" date="2023" name="IMA Fungus">
        <title>Comparative genomic study of the Penicillium genus elucidates a diverse pangenome and 15 lateral gene transfer events.</title>
        <authorList>
            <person name="Petersen C."/>
            <person name="Sorensen T."/>
            <person name="Nielsen M.R."/>
            <person name="Sondergaard T.E."/>
            <person name="Sorensen J.L."/>
            <person name="Fitzpatrick D.A."/>
            <person name="Frisvad J.C."/>
            <person name="Nielsen K.L."/>
        </authorList>
    </citation>
    <scope>NUCLEOTIDE SEQUENCE</scope>
    <source>
        <strain evidence="1">IBT 19713</strain>
    </source>
</reference>
<evidence type="ECO:0000313" key="2">
    <source>
        <dbReference type="Proteomes" id="UP001150941"/>
    </source>
</evidence>
<dbReference type="RefSeq" id="XP_058328506.1">
    <property type="nucleotide sequence ID" value="XM_058475616.1"/>
</dbReference>
<organism evidence="1 2">
    <name type="scientific">Penicillium chermesinum</name>
    <dbReference type="NCBI Taxonomy" id="63820"/>
    <lineage>
        <taxon>Eukaryota</taxon>
        <taxon>Fungi</taxon>
        <taxon>Dikarya</taxon>
        <taxon>Ascomycota</taxon>
        <taxon>Pezizomycotina</taxon>
        <taxon>Eurotiomycetes</taxon>
        <taxon>Eurotiomycetidae</taxon>
        <taxon>Eurotiales</taxon>
        <taxon>Aspergillaceae</taxon>
        <taxon>Penicillium</taxon>
    </lineage>
</organism>
<reference evidence="1" key="1">
    <citation type="submission" date="2022-11" db="EMBL/GenBank/DDBJ databases">
        <authorList>
            <person name="Petersen C."/>
        </authorList>
    </citation>
    <scope>NUCLEOTIDE SEQUENCE</scope>
    <source>
        <strain evidence="1">IBT 19713</strain>
    </source>
</reference>
<keyword evidence="2" id="KW-1185">Reference proteome</keyword>
<dbReference type="Proteomes" id="UP001150941">
    <property type="component" value="Unassembled WGS sequence"/>
</dbReference>
<protein>
    <submittedName>
        <fullName evidence="1">Uncharacterized protein</fullName>
    </submittedName>
</protein>
<proteinExistence type="predicted"/>
<gene>
    <name evidence="1" type="ORF">N7468_006320</name>
</gene>
<dbReference type="EMBL" id="JAPQKS010000005">
    <property type="protein sequence ID" value="KAJ5225095.1"/>
    <property type="molecule type" value="Genomic_DNA"/>
</dbReference>
<dbReference type="GeneID" id="83202919"/>
<sequence length="112" mass="12633">MASRLRCCTLDGTGLFESFQSHKTCYQELASLSYLRHAPLFLGQQSLSIMMRGFPDAPTPKESPHQVLLRDTPLLGLLDEKQRTPKTFPSTVEHQWSLDSLLSPVRSKSTDQ</sequence>
<dbReference type="AlphaFoldDB" id="A0A9W9TL10"/>
<accession>A0A9W9TL10</accession>
<name>A0A9W9TL10_9EURO</name>
<comment type="caution">
    <text evidence="1">The sequence shown here is derived from an EMBL/GenBank/DDBJ whole genome shotgun (WGS) entry which is preliminary data.</text>
</comment>